<dbReference type="GO" id="GO:0006508">
    <property type="term" value="P:proteolysis"/>
    <property type="evidence" value="ECO:0007669"/>
    <property type="project" value="InterPro"/>
</dbReference>
<dbReference type="InterPro" id="IPR045090">
    <property type="entry name" value="Pept_M3A_M3B"/>
</dbReference>
<evidence type="ECO:0000313" key="2">
    <source>
        <dbReference type="EMBL" id="EXJ10004.1"/>
    </source>
</evidence>
<dbReference type="Pfam" id="PF19310">
    <property type="entry name" value="TOP_N"/>
    <property type="match status" value="1"/>
</dbReference>
<dbReference type="GO" id="GO:0004222">
    <property type="term" value="F:metalloendopeptidase activity"/>
    <property type="evidence" value="ECO:0007669"/>
    <property type="project" value="UniProtKB-EC"/>
</dbReference>
<evidence type="ECO:0000259" key="1">
    <source>
        <dbReference type="Pfam" id="PF19310"/>
    </source>
</evidence>
<accession>W9USE1</accession>
<protein>
    <submittedName>
        <fullName evidence="2">Oligopeptidase A</fullName>
        <ecNumber evidence="2">3.4.24.70</ecNumber>
    </submittedName>
</protein>
<dbReference type="STRING" id="1229521.D791_02977"/>
<dbReference type="AlphaFoldDB" id="W9USE1"/>
<dbReference type="Gene3D" id="1.10.1370.40">
    <property type="match status" value="1"/>
</dbReference>
<keyword evidence="2" id="KW-0378">Hydrolase</keyword>
<dbReference type="PATRIC" id="fig|1229521.3.peg.3005"/>
<dbReference type="Proteomes" id="UP000019464">
    <property type="component" value="Unassembled WGS sequence"/>
</dbReference>
<name>W9USE1_9GAMM</name>
<feature type="domain" description="Oligopeptidase A N-terminal" evidence="1">
    <location>
        <begin position="29"/>
        <end position="110"/>
    </location>
</feature>
<dbReference type="EMBL" id="AONB01000017">
    <property type="protein sequence ID" value="EXJ10004.1"/>
    <property type="molecule type" value="Genomic_DNA"/>
</dbReference>
<keyword evidence="3" id="KW-1185">Reference proteome</keyword>
<evidence type="ECO:0000313" key="3">
    <source>
        <dbReference type="Proteomes" id="UP000019464"/>
    </source>
</evidence>
<gene>
    <name evidence="2" type="primary">prlC_2</name>
    <name evidence="2" type="ORF">D791_02977</name>
</gene>
<dbReference type="EC" id="3.4.24.70" evidence="2"/>
<reference evidence="3" key="1">
    <citation type="submission" date="2012-11" db="EMBL/GenBank/DDBJ databases">
        <authorList>
            <person name="Singh A."/>
            <person name="Pinnaka A.K."/>
            <person name="Vaidya B."/>
        </authorList>
    </citation>
    <scope>NUCLEOTIDE SEQUENCE [LARGE SCALE GENOMIC DNA]</scope>
    <source>
        <strain evidence="3">AK23</strain>
    </source>
</reference>
<dbReference type="PANTHER" id="PTHR43660:SF1">
    <property type="entry name" value="DIPEPTIDYL CARBOXYPEPTIDASE"/>
    <property type="match status" value="1"/>
</dbReference>
<comment type="caution">
    <text evidence="2">The sequence shown here is derived from an EMBL/GenBank/DDBJ whole genome shotgun (WGS) entry which is preliminary data.</text>
</comment>
<dbReference type="PANTHER" id="PTHR43660">
    <property type="entry name" value="DIPEPTIDYL CARBOXYPEPTIDASE"/>
    <property type="match status" value="1"/>
</dbReference>
<proteinExistence type="predicted"/>
<organism evidence="2 3">
    <name type="scientific">Nitrincola nitratireducens</name>
    <dbReference type="NCBI Taxonomy" id="1229521"/>
    <lineage>
        <taxon>Bacteria</taxon>
        <taxon>Pseudomonadati</taxon>
        <taxon>Pseudomonadota</taxon>
        <taxon>Gammaproteobacteria</taxon>
        <taxon>Oceanospirillales</taxon>
        <taxon>Oceanospirillaceae</taxon>
        <taxon>Nitrincola</taxon>
    </lineage>
</organism>
<dbReference type="SUPFAM" id="SSF55486">
    <property type="entry name" value="Metalloproteases ('zincins'), catalytic domain"/>
    <property type="match status" value="1"/>
</dbReference>
<reference evidence="2 3" key="2">
    <citation type="journal article" date="2015" name="Syst. Appl. Microbiol.">
        <title>Nitrincola nitratireducens sp. nov. isolated from a haloalkaline crater lake.</title>
        <authorList>
            <person name="Singh A."/>
            <person name="Vaidya B."/>
            <person name="Tanuku N.R."/>
            <person name="Pinnaka A.K."/>
        </authorList>
    </citation>
    <scope>NUCLEOTIDE SEQUENCE [LARGE SCALE GENOMIC DNA]</scope>
    <source>
        <strain evidence="2 3">AK23</strain>
    </source>
</reference>
<sequence>MSNPLLEQHQLPPFSSIQASHIEPALDHLLAENRLLIEDITAKTDAHDWQSLVMTLDEAGDRLSNAWSVASHLNSVMNSDELREVYNRCLPKLSEYWTEMGQNKALFDATHA</sequence>
<dbReference type="InterPro" id="IPR045666">
    <property type="entry name" value="OpdA_N"/>
</dbReference>